<dbReference type="AlphaFoldDB" id="A0A8E5JZK6"/>
<feature type="transmembrane region" description="Helical" evidence="12">
    <location>
        <begin position="46"/>
        <end position="73"/>
    </location>
</feature>
<keyword evidence="10" id="KW-0066">ATP synthesis</keyword>
<evidence type="ECO:0000256" key="11">
    <source>
        <dbReference type="RuleBase" id="RU004450"/>
    </source>
</evidence>
<dbReference type="NCBIfam" id="TIGR01131">
    <property type="entry name" value="ATP_synt_6_or_A"/>
    <property type="match status" value="1"/>
</dbReference>
<dbReference type="PRINTS" id="PR00123">
    <property type="entry name" value="ATPASEA"/>
</dbReference>
<dbReference type="InterPro" id="IPR045083">
    <property type="entry name" value="ATP_synth_F0_asu_bact/mt"/>
</dbReference>
<dbReference type="GeneID" id="68206869"/>
<dbReference type="PROSITE" id="PS00449">
    <property type="entry name" value="ATPASE_A"/>
    <property type="match status" value="1"/>
</dbReference>
<dbReference type="Pfam" id="PF00119">
    <property type="entry name" value="ATP-synt_A"/>
    <property type="match status" value="1"/>
</dbReference>
<reference evidence="13" key="2">
    <citation type="submission" date="2022-12" db="EMBL/GenBank/DDBJ databases">
        <title>The complete mitochondrial genome of Bactrothrips quadrituberculatus(Thysanoptera: Phlaeothripidae).</title>
        <authorList>
            <person name="Dang L."/>
        </authorList>
    </citation>
    <scope>NUCLEOTIDE SEQUENCE</scope>
</reference>
<dbReference type="Gene3D" id="1.20.120.220">
    <property type="entry name" value="ATP synthase, F0 complex, subunit A"/>
    <property type="match status" value="1"/>
</dbReference>
<dbReference type="PANTHER" id="PTHR11410">
    <property type="entry name" value="ATP SYNTHASE SUBUNIT A"/>
    <property type="match status" value="1"/>
</dbReference>
<keyword evidence="13" id="KW-0496">Mitochondrion</keyword>
<sequence>MNLLILLTIFLNPLNYWYYMSRYMYIIYNLAMFINKEFYILVNKKLFGGLIIYISLFYFILQFNFLGMFPYIFTLTSQLNFNVFLSLTFFLIFFLLGWLYLGKKMFAHLTPLGSPMILSPFLVLIELISLIIRPFTLSIRLTANIVSGHILMEIILEPSKNLSFFMFIYFLCVLPILILEIMVCFVQAFVISSLSSLYLGEPLH</sequence>
<evidence type="ECO:0000256" key="1">
    <source>
        <dbReference type="ARBA" id="ARBA00004141"/>
    </source>
</evidence>
<evidence type="ECO:0000313" key="13">
    <source>
        <dbReference type="EMBL" id="QVD42818.1"/>
    </source>
</evidence>
<evidence type="ECO:0000256" key="7">
    <source>
        <dbReference type="ARBA" id="ARBA00022989"/>
    </source>
</evidence>
<evidence type="ECO:0000256" key="9">
    <source>
        <dbReference type="ARBA" id="ARBA00023136"/>
    </source>
</evidence>
<protein>
    <recommendedName>
        <fullName evidence="11">ATP synthase subunit a</fullName>
    </recommendedName>
</protein>
<keyword evidence="8" id="KW-0406">Ion transport</keyword>
<dbReference type="GO" id="GO:0045259">
    <property type="term" value="C:proton-transporting ATP synthase complex"/>
    <property type="evidence" value="ECO:0007669"/>
    <property type="project" value="UniProtKB-KW"/>
</dbReference>
<proteinExistence type="inferred from homology"/>
<keyword evidence="4" id="KW-0138">CF(0)</keyword>
<dbReference type="InterPro" id="IPR000568">
    <property type="entry name" value="ATP_synth_F0_asu"/>
</dbReference>
<dbReference type="GO" id="GO:0005743">
    <property type="term" value="C:mitochondrial inner membrane"/>
    <property type="evidence" value="ECO:0007669"/>
    <property type="project" value="UniProtKB-SubCell"/>
</dbReference>
<dbReference type="InterPro" id="IPR035908">
    <property type="entry name" value="F0_ATP_A_sf"/>
</dbReference>
<dbReference type="RefSeq" id="YP_010181261.1">
    <property type="nucleotide sequence ID" value="NC_058251.1"/>
</dbReference>
<evidence type="ECO:0000256" key="6">
    <source>
        <dbReference type="ARBA" id="ARBA00022781"/>
    </source>
</evidence>
<keyword evidence="3" id="KW-0813">Transport</keyword>
<dbReference type="PANTHER" id="PTHR11410:SF0">
    <property type="entry name" value="ATP SYNTHASE SUBUNIT A"/>
    <property type="match status" value="1"/>
</dbReference>
<geneLocation type="mitochondrion" evidence="13"/>
<dbReference type="GO" id="GO:0046933">
    <property type="term" value="F:proton-transporting ATP synthase activity, rotational mechanism"/>
    <property type="evidence" value="ECO:0007669"/>
    <property type="project" value="TreeGrafter"/>
</dbReference>
<evidence type="ECO:0000256" key="2">
    <source>
        <dbReference type="ARBA" id="ARBA00006810"/>
    </source>
</evidence>
<name>A0A8E5JZK6_9NEOP</name>
<gene>
    <name evidence="13" type="primary">ATP6</name>
</gene>
<dbReference type="InterPro" id="IPR023011">
    <property type="entry name" value="ATP_synth_F0_asu_AS"/>
</dbReference>
<organism evidence="13">
    <name type="scientific">Bactrothrips quadrituberculatus</name>
    <dbReference type="NCBI Taxonomy" id="1246465"/>
    <lineage>
        <taxon>Eukaryota</taxon>
        <taxon>Metazoa</taxon>
        <taxon>Ecdysozoa</taxon>
        <taxon>Arthropoda</taxon>
        <taxon>Hexapoda</taxon>
        <taxon>Insecta</taxon>
        <taxon>Pterygota</taxon>
        <taxon>Neoptera</taxon>
        <taxon>Paraneoptera</taxon>
        <taxon>Thysanoptera</taxon>
        <taxon>Tubulifera</taxon>
        <taxon>Phlaeothripoidea</taxon>
        <taxon>Phlaeothripidae</taxon>
        <taxon>Idolothripinae</taxon>
        <taxon>Bactrothrips</taxon>
    </lineage>
</organism>
<feature type="transmembrane region" description="Helical" evidence="12">
    <location>
        <begin position="16"/>
        <end position="34"/>
    </location>
</feature>
<reference evidence="13" key="1">
    <citation type="submission" date="2020-11" db="EMBL/GenBank/DDBJ databases">
        <authorList>
            <person name="Plumb M."/>
            <person name="Garfin J."/>
            <person name="Lorentz A."/>
            <person name="Wang X."/>
        </authorList>
    </citation>
    <scope>NUCLEOTIDE SEQUENCE</scope>
</reference>
<accession>A0A8E5JZK6</accession>
<comment type="similarity">
    <text evidence="2">Belongs to the ATPase A chain family.</text>
</comment>
<evidence type="ECO:0000256" key="10">
    <source>
        <dbReference type="ARBA" id="ARBA00023310"/>
    </source>
</evidence>
<dbReference type="EMBL" id="MW233591">
    <property type="protein sequence ID" value="QVD42818.1"/>
    <property type="molecule type" value="Genomic_DNA"/>
</dbReference>
<evidence type="ECO:0000256" key="8">
    <source>
        <dbReference type="ARBA" id="ARBA00023065"/>
    </source>
</evidence>
<feature type="transmembrane region" description="Helical" evidence="12">
    <location>
        <begin position="113"/>
        <end position="132"/>
    </location>
</feature>
<evidence type="ECO:0000256" key="4">
    <source>
        <dbReference type="ARBA" id="ARBA00022547"/>
    </source>
</evidence>
<keyword evidence="6" id="KW-0375">Hydrogen ion transport</keyword>
<dbReference type="SUPFAM" id="SSF81336">
    <property type="entry name" value="F1F0 ATP synthase subunit A"/>
    <property type="match status" value="1"/>
</dbReference>
<comment type="subcellular location">
    <subcellularLocation>
        <location evidence="1">Membrane</location>
        <topology evidence="1">Multi-pass membrane protein</topology>
    </subcellularLocation>
    <subcellularLocation>
        <location evidence="11">Mitochondrion inner membrane</location>
        <topology evidence="11">Multi-pass membrane protein</topology>
    </subcellularLocation>
</comment>
<feature type="transmembrane region" description="Helical" evidence="12">
    <location>
        <begin position="168"/>
        <end position="191"/>
    </location>
</feature>
<dbReference type="CDD" id="cd00310">
    <property type="entry name" value="ATP-synt_Fo_a_6"/>
    <property type="match status" value="1"/>
</dbReference>
<evidence type="ECO:0000256" key="5">
    <source>
        <dbReference type="ARBA" id="ARBA00022692"/>
    </source>
</evidence>
<keyword evidence="9 12" id="KW-0472">Membrane</keyword>
<dbReference type="CTD" id="4508"/>
<keyword evidence="5 12" id="KW-0812">Transmembrane</keyword>
<keyword evidence="7 12" id="KW-1133">Transmembrane helix</keyword>
<feature type="transmembrane region" description="Helical" evidence="12">
    <location>
        <begin position="79"/>
        <end position="101"/>
    </location>
</feature>
<evidence type="ECO:0000256" key="12">
    <source>
        <dbReference type="SAM" id="Phobius"/>
    </source>
</evidence>
<evidence type="ECO:0000256" key="3">
    <source>
        <dbReference type="ARBA" id="ARBA00022448"/>
    </source>
</evidence>